<proteinExistence type="predicted"/>
<comment type="caution">
    <text evidence="2">The sequence shown here is derived from an EMBL/GenBank/DDBJ whole genome shotgun (WGS) entry which is preliminary data.</text>
</comment>
<organism evidence="2 3">
    <name type="scientific">Candidatus Wolfebacteria bacterium CG_4_10_14_0_8_um_filter_37_11</name>
    <dbReference type="NCBI Taxonomy" id="1975062"/>
    <lineage>
        <taxon>Bacteria</taxon>
        <taxon>Candidatus Wolfeibacteriota</taxon>
    </lineage>
</organism>
<evidence type="ECO:0000313" key="3">
    <source>
        <dbReference type="Proteomes" id="UP000230363"/>
    </source>
</evidence>
<dbReference type="Proteomes" id="UP000230363">
    <property type="component" value="Unassembled WGS sequence"/>
</dbReference>
<dbReference type="SUPFAM" id="SSF50978">
    <property type="entry name" value="WD40 repeat-like"/>
    <property type="match status" value="1"/>
</dbReference>
<evidence type="ECO:0000313" key="2">
    <source>
        <dbReference type="EMBL" id="PIY59458.1"/>
    </source>
</evidence>
<gene>
    <name evidence="2" type="ORF">COY96_01730</name>
</gene>
<evidence type="ECO:0008006" key="4">
    <source>
        <dbReference type="Google" id="ProtNLM"/>
    </source>
</evidence>
<accession>A0A2M7Q7R9</accession>
<evidence type="ECO:0000256" key="1">
    <source>
        <dbReference type="SAM" id="Phobius"/>
    </source>
</evidence>
<dbReference type="InterPro" id="IPR015943">
    <property type="entry name" value="WD40/YVTN_repeat-like_dom_sf"/>
</dbReference>
<keyword evidence="1" id="KW-0812">Transmembrane</keyword>
<name>A0A2M7Q7R9_9BACT</name>
<sequence>MTLRTRRVIFYGLFFIFFPISIGVIFYSQGWRFDFENFNVKKTGAIYIETIPKNVAIKLNNKPIPDQSGLIKSGTLIPDLLPKNYKIEIQKDDYWTYRKNIKVEPTMVSELIDTVLIPQKFEKITAIEKLKGSEIIALNTKRIIVKNPQNKIFYLYKFNELTTAFNINASFNNLLKKSETIENAALHPFNDDRLLIKSMNGLYIFDTRKLQIETVFQNDKNNRILAWFANNSTVYIVKSKDYAVFSYNLITKTENELAKLPENLSTIIEIKTSDSGSEIGFLGKSGALSLFNVKDKKFQQIADDAEKFSFSPDNKKMFFINNNDKIIVYFIEDWYKNSKKKTRDIVNFSLKNEGLIKNAYWHKDSYHLFVKYVGENENTYVDFMEIDDRLPINQYPIITESESNYYNAAENLLYFIQNKTLYKIEMK</sequence>
<dbReference type="Gene3D" id="2.130.10.10">
    <property type="entry name" value="YVTN repeat-like/Quinoprotein amine dehydrogenase"/>
    <property type="match status" value="1"/>
</dbReference>
<reference evidence="3" key="1">
    <citation type="submission" date="2017-09" db="EMBL/GenBank/DDBJ databases">
        <title>Depth-based differentiation of microbial function through sediment-hosted aquifers and enrichment of novel symbionts in the deep terrestrial subsurface.</title>
        <authorList>
            <person name="Probst A.J."/>
            <person name="Ladd B."/>
            <person name="Jarett J.K."/>
            <person name="Geller-Mcgrath D.E."/>
            <person name="Sieber C.M.K."/>
            <person name="Emerson J.B."/>
            <person name="Anantharaman K."/>
            <person name="Thomas B.C."/>
            <person name="Malmstrom R."/>
            <person name="Stieglmeier M."/>
            <person name="Klingl A."/>
            <person name="Woyke T."/>
            <person name="Ryan C.M."/>
            <person name="Banfield J.F."/>
        </authorList>
    </citation>
    <scope>NUCLEOTIDE SEQUENCE [LARGE SCALE GENOMIC DNA]</scope>
</reference>
<dbReference type="InterPro" id="IPR036322">
    <property type="entry name" value="WD40_repeat_dom_sf"/>
</dbReference>
<protein>
    <recommendedName>
        <fullName evidence="4">PEGA domain-containing protein</fullName>
    </recommendedName>
</protein>
<keyword evidence="1" id="KW-1133">Transmembrane helix</keyword>
<dbReference type="EMBL" id="PFKZ01000065">
    <property type="protein sequence ID" value="PIY59458.1"/>
    <property type="molecule type" value="Genomic_DNA"/>
</dbReference>
<feature type="transmembrane region" description="Helical" evidence="1">
    <location>
        <begin position="9"/>
        <end position="27"/>
    </location>
</feature>
<keyword evidence="1" id="KW-0472">Membrane</keyword>
<dbReference type="AlphaFoldDB" id="A0A2M7Q7R9"/>